<dbReference type="STRING" id="860235.AOZ06_41075"/>
<dbReference type="PROSITE" id="PS00445">
    <property type="entry name" value="FGGY_KINASES_2"/>
    <property type="match status" value="1"/>
</dbReference>
<dbReference type="GO" id="GO:0016301">
    <property type="term" value="F:kinase activity"/>
    <property type="evidence" value="ECO:0007669"/>
    <property type="project" value="UniProtKB-KW"/>
</dbReference>
<sequence>MLIGIDIGTSSSKGVLVRPDGTIVARASRPHTVSSPRPGWAEHDAEAVWWADFVAIAGELVAAAPSPITGLGVSGIGPCLLPASADGRPLRPAILYGVDTRATAEIEDMTASLGAEAILRRGGTPLSSQAVGPKVMWLARNEPDVFARTSLLLMASSYLVLRLTGRYVLDHHSASQCDPMYDMHTADWARDWCADLAPDLTLPELFWPGDVVGTITAAAAEQTGLPEGLPVTAGTIDAWAEATSVGVRSPGDVMVMYGTTMFVIKVEPEPRPHPALWTTQGAFEGTYSLAAGMATSGAITDWLRQLFAGSFSDLVTRAAAVPAGSRGLLMLPYFAGERTPIFDPAARGVLAGLTLSHGQAEIYRAALEGTAYGLRHNLEVMGGAQQRVVAVGGGTQGDLWAQIVSDVTGVPQQLPAETVGACFGSAMFAASAMGHPVADWNPLARTVTPDPARTAKYDLFYEHYRALYPATRDLAHFLAADQLGN</sequence>
<feature type="domain" description="Carbohydrate kinase FGGY N-terminal" evidence="6">
    <location>
        <begin position="1"/>
        <end position="239"/>
    </location>
</feature>
<dbReference type="KEGG" id="kphy:AOZ06_41075"/>
<dbReference type="InterPro" id="IPR018483">
    <property type="entry name" value="Carb_kinase_FGGY_CS"/>
</dbReference>
<keyword evidence="3 5" id="KW-0808">Transferase</keyword>
<dbReference type="OrthoDB" id="9782710at2"/>
<dbReference type="InterPro" id="IPR018485">
    <property type="entry name" value="FGGY_C"/>
</dbReference>
<evidence type="ECO:0000256" key="4">
    <source>
        <dbReference type="ARBA" id="ARBA00022777"/>
    </source>
</evidence>
<dbReference type="InterPro" id="IPR000577">
    <property type="entry name" value="Carb_kinase_FGGY"/>
</dbReference>
<dbReference type="PIRSF" id="PIRSF000538">
    <property type="entry name" value="GlpK"/>
    <property type="match status" value="1"/>
</dbReference>
<evidence type="ECO:0000259" key="6">
    <source>
        <dbReference type="Pfam" id="PF00370"/>
    </source>
</evidence>
<dbReference type="Pfam" id="PF00370">
    <property type="entry name" value="FGGY_N"/>
    <property type="match status" value="1"/>
</dbReference>
<dbReference type="Proteomes" id="UP000063699">
    <property type="component" value="Chromosome"/>
</dbReference>
<evidence type="ECO:0000259" key="7">
    <source>
        <dbReference type="Pfam" id="PF02782"/>
    </source>
</evidence>
<evidence type="ECO:0000313" key="8">
    <source>
        <dbReference type="EMBL" id="ALG12408.1"/>
    </source>
</evidence>
<keyword evidence="2" id="KW-0119">Carbohydrate metabolism</keyword>
<dbReference type="CDD" id="cd07804">
    <property type="entry name" value="ASKHA_NBD_FGGY_RrXK-like"/>
    <property type="match status" value="1"/>
</dbReference>
<evidence type="ECO:0000313" key="9">
    <source>
        <dbReference type="Proteomes" id="UP000063699"/>
    </source>
</evidence>
<dbReference type="Pfam" id="PF02782">
    <property type="entry name" value="FGGY_C"/>
    <property type="match status" value="1"/>
</dbReference>
<accession>A0A0N9IB90</accession>
<dbReference type="EMBL" id="CP012752">
    <property type="protein sequence ID" value="ALG12408.1"/>
    <property type="molecule type" value="Genomic_DNA"/>
</dbReference>
<name>A0A0N9IB90_9PSEU</name>
<dbReference type="GO" id="GO:0016773">
    <property type="term" value="F:phosphotransferase activity, alcohol group as acceptor"/>
    <property type="evidence" value="ECO:0007669"/>
    <property type="project" value="InterPro"/>
</dbReference>
<dbReference type="RefSeq" id="WP_054294303.1">
    <property type="nucleotide sequence ID" value="NZ_CP012752.1"/>
</dbReference>
<organism evidence="8 9">
    <name type="scientific">Kibdelosporangium phytohabitans</name>
    <dbReference type="NCBI Taxonomy" id="860235"/>
    <lineage>
        <taxon>Bacteria</taxon>
        <taxon>Bacillati</taxon>
        <taxon>Actinomycetota</taxon>
        <taxon>Actinomycetes</taxon>
        <taxon>Pseudonocardiales</taxon>
        <taxon>Pseudonocardiaceae</taxon>
        <taxon>Kibdelosporangium</taxon>
    </lineage>
</organism>
<keyword evidence="2" id="KW-0859">Xylose metabolism</keyword>
<dbReference type="InterPro" id="IPR050406">
    <property type="entry name" value="FGGY_Carb_Kinase"/>
</dbReference>
<keyword evidence="9" id="KW-1185">Reference proteome</keyword>
<dbReference type="SUPFAM" id="SSF53067">
    <property type="entry name" value="Actin-like ATPase domain"/>
    <property type="match status" value="2"/>
</dbReference>
<feature type="domain" description="Carbohydrate kinase FGGY C-terminal" evidence="7">
    <location>
        <begin position="254"/>
        <end position="433"/>
    </location>
</feature>
<dbReference type="Gene3D" id="3.30.420.40">
    <property type="match status" value="2"/>
</dbReference>
<reference evidence="8 9" key="1">
    <citation type="submission" date="2015-07" db="EMBL/GenBank/DDBJ databases">
        <title>Genome sequencing of Kibdelosporangium phytohabitans.</title>
        <authorList>
            <person name="Qin S."/>
            <person name="Xing K."/>
        </authorList>
    </citation>
    <scope>NUCLEOTIDE SEQUENCE [LARGE SCALE GENOMIC DNA]</scope>
    <source>
        <strain evidence="8 9">KLBMP1111</strain>
    </source>
</reference>
<evidence type="ECO:0000256" key="5">
    <source>
        <dbReference type="RuleBase" id="RU003733"/>
    </source>
</evidence>
<dbReference type="PANTHER" id="PTHR43095">
    <property type="entry name" value="SUGAR KINASE"/>
    <property type="match status" value="1"/>
</dbReference>
<dbReference type="GO" id="GO:0042732">
    <property type="term" value="P:D-xylose metabolic process"/>
    <property type="evidence" value="ECO:0007669"/>
    <property type="project" value="UniProtKB-KW"/>
</dbReference>
<dbReference type="AlphaFoldDB" id="A0A0N9IB90"/>
<dbReference type="PANTHER" id="PTHR43095:SF5">
    <property type="entry name" value="XYLULOSE KINASE"/>
    <property type="match status" value="1"/>
</dbReference>
<comment type="similarity">
    <text evidence="1 5">Belongs to the FGGY kinase family.</text>
</comment>
<keyword evidence="4 5" id="KW-0418">Kinase</keyword>
<proteinExistence type="inferred from homology"/>
<dbReference type="InterPro" id="IPR043129">
    <property type="entry name" value="ATPase_NBD"/>
</dbReference>
<protein>
    <submittedName>
        <fullName evidence="8">Sugar kinase</fullName>
    </submittedName>
</protein>
<evidence type="ECO:0000256" key="3">
    <source>
        <dbReference type="ARBA" id="ARBA00022679"/>
    </source>
</evidence>
<gene>
    <name evidence="8" type="ORF">AOZ06_41075</name>
</gene>
<evidence type="ECO:0000256" key="1">
    <source>
        <dbReference type="ARBA" id="ARBA00009156"/>
    </source>
</evidence>
<evidence type="ECO:0000256" key="2">
    <source>
        <dbReference type="ARBA" id="ARBA00022629"/>
    </source>
</evidence>
<dbReference type="InterPro" id="IPR018484">
    <property type="entry name" value="FGGY_N"/>
</dbReference>